<proteinExistence type="predicted"/>
<evidence type="ECO:0000256" key="1">
    <source>
        <dbReference type="SAM" id="MobiDB-lite"/>
    </source>
</evidence>
<feature type="region of interest" description="Disordered" evidence="1">
    <location>
        <begin position="1"/>
        <end position="60"/>
    </location>
</feature>
<dbReference type="KEGG" id="ssyi:EKG83_26630"/>
<evidence type="ECO:0000313" key="2">
    <source>
        <dbReference type="EMBL" id="QFZ20506.1"/>
    </source>
</evidence>
<accession>A0A5Q0H2R5</accession>
<name>A0A5Q0H2R5_SACSY</name>
<dbReference type="EMBL" id="CP034550">
    <property type="protein sequence ID" value="QFZ20506.1"/>
    <property type="molecule type" value="Genomic_DNA"/>
</dbReference>
<dbReference type="OrthoDB" id="7671932at2"/>
<dbReference type="RefSeq" id="WP_153278436.1">
    <property type="nucleotide sequence ID" value="NZ_CP034550.1"/>
</dbReference>
<dbReference type="AlphaFoldDB" id="A0A5Q0H2R5"/>
<feature type="compositionally biased region" description="Basic and acidic residues" evidence="1">
    <location>
        <begin position="23"/>
        <end position="41"/>
    </location>
</feature>
<evidence type="ECO:0000313" key="3">
    <source>
        <dbReference type="Proteomes" id="UP000325787"/>
    </source>
</evidence>
<sequence length="331" mass="35405">MPGDASGQPDRLMISEYSTGQEARMRSAEPSSDDRPSRKSLPDQQYPYGGAHPATTDHQGDPYVPGGVMLKGICRAATALIMSVVVILPISARPARAAIDWTTVVAAGINALSAYLTSSNTAEAIRQATTQILAAVNGAKTDILAGIETIAVAEARACANHAVIEFIDIERMTPDNMQRFAQDATWCTVSIISLLPAVTGKARIDQLGFALNVVGPIALNARARTGLTTSALEASLHGAENTLVSAITTDYCYITSSDIDPELPTPRDGDPIDWDIWCDAYYAYLGLGYNYVLNLPWPTLPSDADMAVAENMALRNTSRAIAISVLPLFRY</sequence>
<gene>
    <name evidence="2" type="ORF">EKG83_26630</name>
</gene>
<organism evidence="2 3">
    <name type="scientific">Saccharothrix syringae</name>
    <name type="common">Nocardiopsis syringae</name>
    <dbReference type="NCBI Taxonomy" id="103733"/>
    <lineage>
        <taxon>Bacteria</taxon>
        <taxon>Bacillati</taxon>
        <taxon>Actinomycetota</taxon>
        <taxon>Actinomycetes</taxon>
        <taxon>Pseudonocardiales</taxon>
        <taxon>Pseudonocardiaceae</taxon>
        <taxon>Saccharothrix</taxon>
    </lineage>
</organism>
<reference evidence="3" key="1">
    <citation type="journal article" date="2021" name="Curr. Microbiol.">
        <title>Complete genome of nocamycin-producing strain Saccharothrix syringae NRRL B-16468 reveals the biosynthetic potential for secondary metabolites.</title>
        <authorList>
            <person name="Mo X."/>
            <person name="Yang S."/>
        </authorList>
    </citation>
    <scope>NUCLEOTIDE SEQUENCE [LARGE SCALE GENOMIC DNA]</scope>
    <source>
        <strain evidence="3">ATCC 51364 / DSM 43886 / JCM 6844 / KCTC 9398 / NBRC 14523 / NRRL B-16468 / INA 2240</strain>
    </source>
</reference>
<keyword evidence="3" id="KW-1185">Reference proteome</keyword>
<protein>
    <submittedName>
        <fullName evidence="2">Uncharacterized protein</fullName>
    </submittedName>
</protein>
<dbReference type="Proteomes" id="UP000325787">
    <property type="component" value="Chromosome"/>
</dbReference>